<evidence type="ECO:0000313" key="1">
    <source>
        <dbReference type="EMBL" id="BBO75570.1"/>
    </source>
</evidence>
<name>A0A5K7Z4F2_9BACT</name>
<dbReference type="AlphaFoldDB" id="A0A5K7Z4F2"/>
<keyword evidence="2" id="KW-1185">Reference proteome</keyword>
<dbReference type="KEGG" id="dwd:DSCW_29870"/>
<dbReference type="Proteomes" id="UP000427769">
    <property type="component" value="Chromosome"/>
</dbReference>
<evidence type="ECO:0000313" key="2">
    <source>
        <dbReference type="Proteomes" id="UP000427769"/>
    </source>
</evidence>
<organism evidence="1 2">
    <name type="scientific">Desulfosarcina widdelii</name>
    <dbReference type="NCBI Taxonomy" id="947919"/>
    <lineage>
        <taxon>Bacteria</taxon>
        <taxon>Pseudomonadati</taxon>
        <taxon>Thermodesulfobacteriota</taxon>
        <taxon>Desulfobacteria</taxon>
        <taxon>Desulfobacterales</taxon>
        <taxon>Desulfosarcinaceae</taxon>
        <taxon>Desulfosarcina</taxon>
    </lineage>
</organism>
<dbReference type="RefSeq" id="WP_155304475.1">
    <property type="nucleotide sequence ID" value="NZ_AP021875.1"/>
</dbReference>
<dbReference type="EMBL" id="AP021875">
    <property type="protein sequence ID" value="BBO75570.1"/>
    <property type="molecule type" value="Genomic_DNA"/>
</dbReference>
<reference evidence="1 2" key="1">
    <citation type="submission" date="2019-11" db="EMBL/GenBank/DDBJ databases">
        <title>Comparative genomics of hydrocarbon-degrading Desulfosarcina strains.</title>
        <authorList>
            <person name="Watanabe M."/>
            <person name="Kojima H."/>
            <person name="Fukui M."/>
        </authorList>
    </citation>
    <scope>NUCLEOTIDE SEQUENCE [LARGE SCALE GENOMIC DNA]</scope>
    <source>
        <strain evidence="1 2">PP31</strain>
    </source>
</reference>
<proteinExistence type="predicted"/>
<gene>
    <name evidence="1" type="ORF">DSCW_29870</name>
</gene>
<accession>A0A5K7Z4F2</accession>
<sequence>MGKIRQLTFVPQIVPSGRDTTLAPDGNLPYLSGYRSEAYSFELNVRYTF</sequence>
<protein>
    <submittedName>
        <fullName evidence="1">Uncharacterized protein</fullName>
    </submittedName>
</protein>